<dbReference type="Proteomes" id="UP000278437">
    <property type="component" value="Chromosome"/>
</dbReference>
<keyword evidence="1" id="KW-0472">Membrane</keyword>
<dbReference type="EMBL" id="CP020373">
    <property type="protein sequence ID" value="AZQ11967.1"/>
    <property type="molecule type" value="Genomic_DNA"/>
</dbReference>
<keyword evidence="3" id="KW-1185">Reference proteome</keyword>
<evidence type="ECO:0000313" key="2">
    <source>
        <dbReference type="EMBL" id="AZQ11967.1"/>
    </source>
</evidence>
<dbReference type="RefSeq" id="WP_126168179.1">
    <property type="nucleotide sequence ID" value="NZ_CP020373.1"/>
</dbReference>
<dbReference type="Gene3D" id="1.20.210.10">
    <property type="entry name" value="Cytochrome c oxidase-like, subunit I domain"/>
    <property type="match status" value="1"/>
</dbReference>
<feature type="transmembrane region" description="Helical" evidence="1">
    <location>
        <begin position="6"/>
        <end position="24"/>
    </location>
</feature>
<dbReference type="InterPro" id="IPR036927">
    <property type="entry name" value="Cyt_c_oxase-like_su1_sf"/>
</dbReference>
<feature type="transmembrane region" description="Helical" evidence="1">
    <location>
        <begin position="69"/>
        <end position="87"/>
    </location>
</feature>
<accession>A0ABM7DQJ9</accession>
<keyword evidence="1" id="KW-1133">Transmembrane helix</keyword>
<sequence>MDRKFIITALAYAIIGMCLGIYMAKSGDHGHRVSHAHIMLAGFVVSFIYGLCHKLWLPGASGALVQAQFWLHQVGVLMMSLGLFLLYGQHIAVETIDPVLAISSLMLLLGMVLMLVLFIRAPATPGPD</sequence>
<gene>
    <name evidence="2" type="ORF">STH12_02898</name>
</gene>
<organism evidence="2 3">
    <name type="scientific">Shewanella khirikhana</name>
    <dbReference type="NCBI Taxonomy" id="1965282"/>
    <lineage>
        <taxon>Bacteria</taxon>
        <taxon>Pseudomonadati</taxon>
        <taxon>Pseudomonadota</taxon>
        <taxon>Gammaproteobacteria</taxon>
        <taxon>Alteromonadales</taxon>
        <taxon>Shewanellaceae</taxon>
        <taxon>Shewanella</taxon>
    </lineage>
</organism>
<evidence type="ECO:0000313" key="3">
    <source>
        <dbReference type="Proteomes" id="UP000278437"/>
    </source>
</evidence>
<protein>
    <recommendedName>
        <fullName evidence="4">TonB-dependent receptor</fullName>
    </recommendedName>
</protein>
<name>A0ABM7DQJ9_9GAMM</name>
<evidence type="ECO:0008006" key="4">
    <source>
        <dbReference type="Google" id="ProtNLM"/>
    </source>
</evidence>
<feature type="transmembrane region" description="Helical" evidence="1">
    <location>
        <begin position="36"/>
        <end position="57"/>
    </location>
</feature>
<proteinExistence type="predicted"/>
<feature type="transmembrane region" description="Helical" evidence="1">
    <location>
        <begin position="99"/>
        <end position="119"/>
    </location>
</feature>
<reference evidence="3" key="1">
    <citation type="submission" date="2017-03" db="EMBL/GenBank/DDBJ databases">
        <title>Full genome sequence of a non-lethal Shewanella isolate that potentiates virulence of Vibio parahaemolyticus causing acute hepatopancreatic necrosis disease (AHPND) in shrimp.</title>
        <authorList>
            <person name="Prachumwat A."/>
            <person name="Sritunyalucksana K."/>
        </authorList>
    </citation>
    <scope>NUCLEOTIDE SEQUENCE [LARGE SCALE GENOMIC DNA]</scope>
    <source>
        <strain evidence="3">TH2012</strain>
    </source>
</reference>
<keyword evidence="1" id="KW-0812">Transmembrane</keyword>
<evidence type="ECO:0000256" key="1">
    <source>
        <dbReference type="SAM" id="Phobius"/>
    </source>
</evidence>